<reference evidence="6 7" key="1">
    <citation type="journal article" date="2020" name="Extremophiles">
        <title>Genomic analysis of Caldalkalibacillus thermarum TA2.A1 reveals aerobic alkaliphilic metabolism and evolutionary hallmarks linking alkaliphilic bacteria and plant life.</title>
        <authorList>
            <person name="de Jong S.I."/>
            <person name="van den Broek M.A."/>
            <person name="Merkel A.Y."/>
            <person name="de la Torre Cortes P."/>
            <person name="Kalamorz F."/>
            <person name="Cook G.M."/>
            <person name="van Loosdrecht M.C.M."/>
            <person name="McMillan D.G.G."/>
        </authorList>
    </citation>
    <scope>NUCLEOTIDE SEQUENCE [LARGE SCALE GENOMIC DNA]</scope>
    <source>
        <strain evidence="6 7">TA2.A1</strain>
    </source>
</reference>
<dbReference type="AlphaFoldDB" id="A0A8X8I9C6"/>
<keyword evidence="1 5" id="KW-0328">Glycosyltransferase</keyword>
<sequence length="257" mass="29688">MFRVIYVKKNEQVNILGTLFHNKTMSETVNMVMSMLRQDREETAHIITANPEMLMIARSEPTLQEVLAHADIITPDGIGIVWASRILNTPIKERVAGYDLLHNLCEQTNYYPFSVFLLGAKEEVNKKAAENLSKLYPNLKIVGRKNGYFKETETDHIVEEVNKASPDLLLVALGVPKQELWIYQNKKRLNAKVAIGVGGSFDVLAGYIKRAPLVWQNLHIEWLYRLLQEPSRWKRQLQLPKFMFCVVKEKITSFRFK</sequence>
<dbReference type="InterPro" id="IPR034714">
    <property type="entry name" value="TagA_TarA"/>
</dbReference>
<dbReference type="PANTHER" id="PTHR34136">
    <property type="match status" value="1"/>
</dbReference>
<evidence type="ECO:0000313" key="7">
    <source>
        <dbReference type="Proteomes" id="UP000825179"/>
    </source>
</evidence>
<dbReference type="EC" id="2.4.1.187" evidence="5"/>
<keyword evidence="3 5" id="KW-0777">Teichoic acid biosynthesis</keyword>
<protein>
    <recommendedName>
        <fullName evidence="5">N-acetylglucosaminyldiphosphoundecaprenol N-acetyl-beta-D-mannosaminyltransferase</fullName>
        <ecNumber evidence="5">2.4.1.187</ecNumber>
    </recommendedName>
    <alternativeName>
        <fullName evidence="5">N-acetylmannosaminyltransferase</fullName>
    </alternativeName>
    <alternativeName>
        <fullName evidence="5">UDP-N-acetylmannosamine transferase</fullName>
    </alternativeName>
    <alternativeName>
        <fullName evidence="5">UDP-N-acetylmannosamine:N-acetylglucosaminyl pyrophosphorylundecaprenol N-acetylmannosaminyltransferase</fullName>
    </alternativeName>
</protein>
<name>A0A8X8I9C6_CALTT</name>
<dbReference type="Pfam" id="PF03808">
    <property type="entry name" value="Glyco_tran_WecG"/>
    <property type="match status" value="1"/>
</dbReference>
<comment type="similarity">
    <text evidence="5">Belongs to the glycosyltransferase 26 family. TagA/TarA subfamily.</text>
</comment>
<dbReference type="OrthoDB" id="9771846at2"/>
<dbReference type="GO" id="GO:0071555">
    <property type="term" value="P:cell wall organization"/>
    <property type="evidence" value="ECO:0007669"/>
    <property type="project" value="UniProtKB-KW"/>
</dbReference>
<evidence type="ECO:0000256" key="1">
    <source>
        <dbReference type="ARBA" id="ARBA00022676"/>
    </source>
</evidence>
<dbReference type="Proteomes" id="UP000825179">
    <property type="component" value="Chromosome"/>
</dbReference>
<dbReference type="CDD" id="cd06533">
    <property type="entry name" value="Glyco_transf_WecG_TagA"/>
    <property type="match status" value="1"/>
</dbReference>
<keyword evidence="4 5" id="KW-0961">Cell wall biogenesis/degradation</keyword>
<evidence type="ECO:0000256" key="3">
    <source>
        <dbReference type="ARBA" id="ARBA00022944"/>
    </source>
</evidence>
<dbReference type="NCBIfam" id="TIGR00696">
    <property type="entry name" value="wecG_tagA_cpsF"/>
    <property type="match status" value="1"/>
</dbReference>
<comment type="pathway">
    <text evidence="5">Cell wall biogenesis; teichoic acid biosynthesis.</text>
</comment>
<dbReference type="HAMAP" id="MF_02070">
    <property type="entry name" value="TagA_TarA"/>
    <property type="match status" value="1"/>
</dbReference>
<dbReference type="KEGG" id="cthu:HUR95_00945"/>
<dbReference type="EMBL" id="CP082237">
    <property type="protein sequence ID" value="QZT34039.1"/>
    <property type="molecule type" value="Genomic_DNA"/>
</dbReference>
<comment type="function">
    <text evidence="5">Catalyzes the conversion of GlcNAc-PP-undecaprenol into ManNAc-GlcNAc-PP-undecaprenol, the first committed lipid intermediate in the de novo synthesis of teichoic acid.</text>
</comment>
<accession>A0A8X8I9C6</accession>
<dbReference type="GO" id="GO:0047244">
    <property type="term" value="F:N-acetylglucosaminyldiphosphoundecaprenol N-acetyl-beta-D-mannosaminyltransferase activity"/>
    <property type="evidence" value="ECO:0007669"/>
    <property type="project" value="UniProtKB-UniRule"/>
</dbReference>
<keyword evidence="2 5" id="KW-0808">Transferase</keyword>
<dbReference type="GO" id="GO:0019350">
    <property type="term" value="P:teichoic acid biosynthetic process"/>
    <property type="evidence" value="ECO:0007669"/>
    <property type="project" value="UniProtKB-UniRule"/>
</dbReference>
<evidence type="ECO:0000256" key="4">
    <source>
        <dbReference type="ARBA" id="ARBA00023316"/>
    </source>
</evidence>
<gene>
    <name evidence="6" type="ORF">HUR95_00945</name>
</gene>
<evidence type="ECO:0000256" key="2">
    <source>
        <dbReference type="ARBA" id="ARBA00022679"/>
    </source>
</evidence>
<comment type="catalytic activity">
    <reaction evidence="5">
        <text>UDP-N-acetyl-alpha-D-mannosamine + N-acetyl-alpha-D-glucosaminyl-di-trans,octa-cis-undecaprenyl diphosphate = N-acetyl-beta-D-mannosaminyl-(1-&gt;4)-N-acetyl-alpha-D-glucosaminyl di-trans,octa-cis-undecaprenyl diphosphate + UDP + H(+)</text>
        <dbReference type="Rhea" id="RHEA:16053"/>
        <dbReference type="ChEBI" id="CHEBI:15378"/>
        <dbReference type="ChEBI" id="CHEBI:58223"/>
        <dbReference type="ChEBI" id="CHEBI:62959"/>
        <dbReference type="ChEBI" id="CHEBI:68623"/>
        <dbReference type="ChEBI" id="CHEBI:132210"/>
        <dbReference type="EC" id="2.4.1.187"/>
    </reaction>
</comment>
<dbReference type="PANTHER" id="PTHR34136:SF1">
    <property type="entry name" value="UDP-N-ACETYL-D-MANNOSAMINURONIC ACID TRANSFERASE"/>
    <property type="match status" value="1"/>
</dbReference>
<evidence type="ECO:0000256" key="5">
    <source>
        <dbReference type="HAMAP-Rule" id="MF_02070"/>
    </source>
</evidence>
<organism evidence="6 7">
    <name type="scientific">Caldalkalibacillus thermarum (strain TA2.A1)</name>
    <dbReference type="NCBI Taxonomy" id="986075"/>
    <lineage>
        <taxon>Bacteria</taxon>
        <taxon>Bacillati</taxon>
        <taxon>Bacillota</taxon>
        <taxon>Bacilli</taxon>
        <taxon>Bacillales</taxon>
        <taxon>Bacillaceae</taxon>
        <taxon>Caldalkalibacillus</taxon>
    </lineage>
</organism>
<evidence type="ECO:0000313" key="6">
    <source>
        <dbReference type="EMBL" id="QZT34039.1"/>
    </source>
</evidence>
<proteinExistence type="inferred from homology"/>
<dbReference type="InterPro" id="IPR004629">
    <property type="entry name" value="WecG_TagA_CpsF"/>
</dbReference>
<keyword evidence="7" id="KW-1185">Reference proteome</keyword>